<dbReference type="InterPro" id="IPR000326">
    <property type="entry name" value="PAP2/HPO"/>
</dbReference>
<dbReference type="InterPro" id="IPR036938">
    <property type="entry name" value="PAP2/HPO_sf"/>
</dbReference>
<sequence length="527" mass="60240">MYNNDQDNRPLFNINQTDHDRKHAKQSSTDLYTKVKTPKKRYVLEKFPSEIRHTPEYNTLQYTFRPITPPKLNQQQQNQHQNRYIDTYKPSKIYYSDNEQKPINLSTKDKQQNLSSFQRNIESSPNSEIGIVMDKLGGDTKENKDLEAGIQPKKSRRRRLLNNLLDFLAIAATCLIFGLIYLLVKPVQRGFYCDDTSIQYPFKPDTIPMWLLGVYGGIGPIIIFLIVEIWVVRPFQCGRRSNKTNLKQRQIDYLKTIFQTAFLFVLGIAICFLITEVGKRTIGRLRPYYITICNPIWAQIQCTKTLQTASGPLVVSQYITNHRCDSTAPARDIQEAKLSFPSGHASYSTYAFVFLFVYFEARLVCPNIQFLKPFLQCLCIAVAFFTSLSRVTDNKHHATDVIGGAIIGFCIAVFAAVRVGTYLWSFGVYCETVDETKKERLPEDERVPIPGIETKQNGALRSNDQIQLENTHEQRQPPIIHSRNNTRSHYDSGISVIEQKNTLNSKFHGGGGGRRVSPNGVFEGPNN</sequence>
<feature type="transmembrane region" description="Helical" evidence="7">
    <location>
        <begin position="373"/>
        <end position="391"/>
    </location>
</feature>
<evidence type="ECO:0000259" key="8">
    <source>
        <dbReference type="SMART" id="SM00014"/>
    </source>
</evidence>
<evidence type="ECO:0000256" key="4">
    <source>
        <dbReference type="ARBA" id="ARBA00022989"/>
    </source>
</evidence>
<evidence type="ECO:0000256" key="2">
    <source>
        <dbReference type="ARBA" id="ARBA00008816"/>
    </source>
</evidence>
<dbReference type="SMART" id="SM00014">
    <property type="entry name" value="acidPPc"/>
    <property type="match status" value="1"/>
</dbReference>
<protein>
    <recommendedName>
        <fullName evidence="8">Phosphatidic acid phosphatase type 2/haloperoxidase domain-containing protein</fullName>
    </recommendedName>
</protein>
<dbReference type="InterPro" id="IPR043216">
    <property type="entry name" value="PAP-like"/>
</dbReference>
<feature type="transmembrane region" description="Helical" evidence="7">
    <location>
        <begin position="253"/>
        <end position="275"/>
    </location>
</feature>
<evidence type="ECO:0000256" key="6">
    <source>
        <dbReference type="SAM" id="MobiDB-lite"/>
    </source>
</evidence>
<feature type="transmembrane region" description="Helical" evidence="7">
    <location>
        <begin position="344"/>
        <end position="361"/>
    </location>
</feature>
<comment type="caution">
    <text evidence="9">The sequence shown here is derived from an EMBL/GenBank/DDBJ whole genome shotgun (WGS) entry which is preliminary data.</text>
</comment>
<reference evidence="9" key="1">
    <citation type="submission" date="2021-02" db="EMBL/GenBank/DDBJ databases">
        <authorList>
            <person name="Nowell W R."/>
        </authorList>
    </citation>
    <scope>NUCLEOTIDE SEQUENCE</scope>
</reference>
<dbReference type="GO" id="GO:0006644">
    <property type="term" value="P:phospholipid metabolic process"/>
    <property type="evidence" value="ECO:0007669"/>
    <property type="project" value="InterPro"/>
</dbReference>
<dbReference type="GO" id="GO:0005886">
    <property type="term" value="C:plasma membrane"/>
    <property type="evidence" value="ECO:0007669"/>
    <property type="project" value="TreeGrafter"/>
</dbReference>
<dbReference type="GO" id="GO:0008195">
    <property type="term" value="F:phosphatidate phosphatase activity"/>
    <property type="evidence" value="ECO:0007669"/>
    <property type="project" value="TreeGrafter"/>
</dbReference>
<feature type="transmembrane region" description="Helical" evidence="7">
    <location>
        <begin position="397"/>
        <end position="417"/>
    </location>
</feature>
<dbReference type="PANTHER" id="PTHR10165:SF103">
    <property type="entry name" value="PHOSPHOLIPID PHOSPHATASE HOMOLOG 1.2 HOMOLOG"/>
    <property type="match status" value="1"/>
</dbReference>
<evidence type="ECO:0000256" key="1">
    <source>
        <dbReference type="ARBA" id="ARBA00004141"/>
    </source>
</evidence>
<feature type="region of interest" description="Disordered" evidence="6">
    <location>
        <begin position="1"/>
        <end position="31"/>
    </location>
</feature>
<evidence type="ECO:0000256" key="3">
    <source>
        <dbReference type="ARBA" id="ARBA00022692"/>
    </source>
</evidence>
<dbReference type="CDD" id="cd03384">
    <property type="entry name" value="PAP2_wunen"/>
    <property type="match status" value="1"/>
</dbReference>
<feature type="domain" description="Phosphatidic acid phosphatase type 2/haloperoxidase" evidence="8">
    <location>
        <begin position="261"/>
        <end position="416"/>
    </location>
</feature>
<proteinExistence type="inferred from homology"/>
<organism evidence="9 10">
    <name type="scientific">Rotaria sordida</name>
    <dbReference type="NCBI Taxonomy" id="392033"/>
    <lineage>
        <taxon>Eukaryota</taxon>
        <taxon>Metazoa</taxon>
        <taxon>Spiralia</taxon>
        <taxon>Gnathifera</taxon>
        <taxon>Rotifera</taxon>
        <taxon>Eurotatoria</taxon>
        <taxon>Bdelloidea</taxon>
        <taxon>Philodinida</taxon>
        <taxon>Philodinidae</taxon>
        <taxon>Rotaria</taxon>
    </lineage>
</organism>
<evidence type="ECO:0000313" key="9">
    <source>
        <dbReference type="EMBL" id="CAF1082462.1"/>
    </source>
</evidence>
<dbReference type="PANTHER" id="PTHR10165">
    <property type="entry name" value="LIPID PHOSPHATE PHOSPHATASE"/>
    <property type="match status" value="1"/>
</dbReference>
<keyword evidence="4 7" id="KW-1133">Transmembrane helix</keyword>
<dbReference type="AlphaFoldDB" id="A0A814MX77"/>
<accession>A0A814MX77</accession>
<keyword evidence="5 7" id="KW-0472">Membrane</keyword>
<dbReference type="Proteomes" id="UP000663864">
    <property type="component" value="Unassembled WGS sequence"/>
</dbReference>
<dbReference type="GO" id="GO:0007165">
    <property type="term" value="P:signal transduction"/>
    <property type="evidence" value="ECO:0007669"/>
    <property type="project" value="TreeGrafter"/>
</dbReference>
<dbReference type="GO" id="GO:0046839">
    <property type="term" value="P:phospholipid dephosphorylation"/>
    <property type="evidence" value="ECO:0007669"/>
    <property type="project" value="TreeGrafter"/>
</dbReference>
<comment type="similarity">
    <text evidence="2">Belongs to the PA-phosphatase related phosphoesterase family.</text>
</comment>
<dbReference type="SUPFAM" id="SSF48317">
    <property type="entry name" value="Acid phosphatase/Vanadium-dependent haloperoxidase"/>
    <property type="match status" value="1"/>
</dbReference>
<evidence type="ECO:0000313" key="10">
    <source>
        <dbReference type="Proteomes" id="UP000663864"/>
    </source>
</evidence>
<evidence type="ECO:0000256" key="5">
    <source>
        <dbReference type="ARBA" id="ARBA00023136"/>
    </source>
</evidence>
<feature type="transmembrane region" description="Helical" evidence="7">
    <location>
        <begin position="164"/>
        <end position="184"/>
    </location>
</feature>
<dbReference type="Gene3D" id="1.20.144.10">
    <property type="entry name" value="Phosphatidic acid phosphatase type 2/haloperoxidase"/>
    <property type="match status" value="1"/>
</dbReference>
<comment type="subcellular location">
    <subcellularLocation>
        <location evidence="1">Membrane</location>
        <topology evidence="1">Multi-pass membrane protein</topology>
    </subcellularLocation>
</comment>
<gene>
    <name evidence="9" type="ORF">ZHD862_LOCUS16659</name>
</gene>
<evidence type="ECO:0000256" key="7">
    <source>
        <dbReference type="SAM" id="Phobius"/>
    </source>
</evidence>
<keyword evidence="3 7" id="KW-0812">Transmembrane</keyword>
<feature type="region of interest" description="Disordered" evidence="6">
    <location>
        <begin position="504"/>
        <end position="527"/>
    </location>
</feature>
<dbReference type="EMBL" id="CAJNOT010000796">
    <property type="protein sequence ID" value="CAF1082462.1"/>
    <property type="molecule type" value="Genomic_DNA"/>
</dbReference>
<name>A0A814MX77_9BILA</name>
<feature type="transmembrane region" description="Helical" evidence="7">
    <location>
        <begin position="209"/>
        <end position="232"/>
    </location>
</feature>
<dbReference type="Pfam" id="PF01569">
    <property type="entry name" value="PAP2"/>
    <property type="match status" value="1"/>
</dbReference>